<dbReference type="InterPro" id="IPR050314">
    <property type="entry name" value="Glycosyl_Hydrlase_18"/>
</dbReference>
<dbReference type="PANTHER" id="PTHR11177">
    <property type="entry name" value="CHITINASE"/>
    <property type="match status" value="1"/>
</dbReference>
<name>A0ABY7DCA9_MYAAR</name>
<dbReference type="PROSITE" id="PS51910">
    <property type="entry name" value="GH18_2"/>
    <property type="match status" value="1"/>
</dbReference>
<gene>
    <name evidence="2" type="ORF">MAR_027992</name>
</gene>
<evidence type="ECO:0000313" key="2">
    <source>
        <dbReference type="EMBL" id="WAQ95302.1"/>
    </source>
</evidence>
<organism evidence="2 3">
    <name type="scientific">Mya arenaria</name>
    <name type="common">Soft-shell clam</name>
    <dbReference type="NCBI Taxonomy" id="6604"/>
    <lineage>
        <taxon>Eukaryota</taxon>
        <taxon>Metazoa</taxon>
        <taxon>Spiralia</taxon>
        <taxon>Lophotrochozoa</taxon>
        <taxon>Mollusca</taxon>
        <taxon>Bivalvia</taxon>
        <taxon>Autobranchia</taxon>
        <taxon>Heteroconchia</taxon>
        <taxon>Euheterodonta</taxon>
        <taxon>Imparidentia</taxon>
        <taxon>Neoheterodontei</taxon>
        <taxon>Myida</taxon>
        <taxon>Myoidea</taxon>
        <taxon>Myidae</taxon>
        <taxon>Mya</taxon>
    </lineage>
</organism>
<keyword evidence="3" id="KW-1185">Reference proteome</keyword>
<evidence type="ECO:0000259" key="1">
    <source>
        <dbReference type="PROSITE" id="PS51910"/>
    </source>
</evidence>
<sequence>MNIGVPLNGRAFKLPYSHSDERIGCKAAGAGTAGQYTREAGFYAYYEVCQHLKGGATKYLEPQQMVPYLVDGDLWCEYDDPDSIKLKFDYIKQGGFGGVMVLANDHDDFSGMCGQGKYPLMRAIIDEINRSGPAPHMTNPPTTITTRAP</sequence>
<dbReference type="SUPFAM" id="SSF51445">
    <property type="entry name" value="(Trans)glycosidases"/>
    <property type="match status" value="1"/>
</dbReference>
<dbReference type="Pfam" id="PF00704">
    <property type="entry name" value="Glyco_hydro_18"/>
    <property type="match status" value="1"/>
</dbReference>
<reference evidence="2" key="1">
    <citation type="submission" date="2022-11" db="EMBL/GenBank/DDBJ databases">
        <title>Centuries of genome instability and evolution in soft-shell clam transmissible cancer (bioRxiv).</title>
        <authorList>
            <person name="Hart S.F.M."/>
            <person name="Yonemitsu M.A."/>
            <person name="Giersch R.M."/>
            <person name="Beal B.F."/>
            <person name="Arriagada G."/>
            <person name="Davis B.W."/>
            <person name="Ostrander E.A."/>
            <person name="Goff S.P."/>
            <person name="Metzger M.J."/>
        </authorList>
    </citation>
    <scope>NUCLEOTIDE SEQUENCE</scope>
    <source>
        <strain evidence="2">MELC-2E11</strain>
        <tissue evidence="2">Siphon/mantle</tissue>
    </source>
</reference>
<dbReference type="InterPro" id="IPR001223">
    <property type="entry name" value="Glyco_hydro18_cat"/>
</dbReference>
<dbReference type="Gene3D" id="3.10.50.10">
    <property type="match status" value="1"/>
</dbReference>
<accession>A0ABY7DCA9</accession>
<protein>
    <submittedName>
        <fullName evidence="2">CHIA-like protein</fullName>
    </submittedName>
</protein>
<evidence type="ECO:0000313" key="3">
    <source>
        <dbReference type="Proteomes" id="UP001164746"/>
    </source>
</evidence>
<proteinExistence type="predicted"/>
<feature type="domain" description="GH18" evidence="1">
    <location>
        <begin position="1"/>
        <end position="131"/>
    </location>
</feature>
<feature type="non-terminal residue" evidence="2">
    <location>
        <position position="149"/>
    </location>
</feature>
<dbReference type="EMBL" id="CP111013">
    <property type="protein sequence ID" value="WAQ95302.1"/>
    <property type="molecule type" value="Genomic_DNA"/>
</dbReference>
<dbReference type="PANTHER" id="PTHR11177:SF248">
    <property type="entry name" value="CHITOTRIOSIDASE-1"/>
    <property type="match status" value="1"/>
</dbReference>
<dbReference type="Proteomes" id="UP001164746">
    <property type="component" value="Chromosome 2"/>
</dbReference>
<dbReference type="InterPro" id="IPR017853">
    <property type="entry name" value="GH"/>
</dbReference>
<dbReference type="SUPFAM" id="SSF54556">
    <property type="entry name" value="Chitinase insertion domain"/>
    <property type="match status" value="1"/>
</dbReference>
<dbReference type="InterPro" id="IPR029070">
    <property type="entry name" value="Chitinase_insertion_sf"/>
</dbReference>
<dbReference type="Gene3D" id="3.20.20.80">
    <property type="entry name" value="Glycosidases"/>
    <property type="match status" value="1"/>
</dbReference>